<accession>A0ABX8XXW7</accession>
<dbReference type="EMBL" id="CP080647">
    <property type="protein sequence ID" value="QYX80358.1"/>
    <property type="molecule type" value="Genomic_DNA"/>
</dbReference>
<dbReference type="InterPro" id="IPR050471">
    <property type="entry name" value="AB_hydrolase"/>
</dbReference>
<dbReference type="SUPFAM" id="SSF53474">
    <property type="entry name" value="alpha/beta-Hydrolases"/>
    <property type="match status" value="1"/>
</dbReference>
<feature type="domain" description="AB hydrolase-1" evidence="1">
    <location>
        <begin position="80"/>
        <end position="329"/>
    </location>
</feature>
<reference evidence="2 3" key="1">
    <citation type="submission" date="2021-08" db="EMBL/GenBank/DDBJ databases">
        <authorList>
            <person name="Ping M."/>
        </authorList>
    </citation>
    <scope>NUCLEOTIDE SEQUENCE [LARGE SCALE GENOMIC DNA]</scope>
    <source>
        <strain evidence="2 3">MG28</strain>
    </source>
</reference>
<dbReference type="Pfam" id="PF00561">
    <property type="entry name" value="Abhydrolase_1"/>
    <property type="match status" value="1"/>
</dbReference>
<evidence type="ECO:0000313" key="3">
    <source>
        <dbReference type="Proteomes" id="UP000827138"/>
    </source>
</evidence>
<dbReference type="Gene3D" id="3.40.50.1820">
    <property type="entry name" value="alpha/beta hydrolase"/>
    <property type="match status" value="1"/>
</dbReference>
<proteinExistence type="predicted"/>
<sequence>MVLVGCEPHVPLLSLRGGGAPTRFVSRGGRPGNVPAACSRPAGRGRGSAVYDLARAPTHVRAPDGRLLRVECSGDPAGRPVFLFHGMPGSRVGPRPRPMFLYQRGTRLISYDRPGYGGSDRRPGRRVVDAVEDVTVVADALGLDRFAVVGRSGGAPHALACAALLPHRVTRAAALVTLAPQDAVGLDWYAGMAPSNVHEFHSALTDPQGFTARLIPRSAAIRSDPARLLEQLRDDLTDEDRLIVSDNGIRSMLLRNYQEAVRTSPYGWIDDALALTSPWGFEPGEIQVPVLFWYGAKDVFSPAAHSSWLADRIPRATAVLEPAAAHFASLRALPGVLSWLLRGTLLPLAPPVRPSGAAP</sequence>
<dbReference type="PANTHER" id="PTHR43433:SF10">
    <property type="entry name" value="AB HYDROLASE-1 DOMAIN-CONTAINING PROTEIN"/>
    <property type="match status" value="1"/>
</dbReference>
<name>A0ABX8XXW7_9ACTN</name>
<evidence type="ECO:0000313" key="2">
    <source>
        <dbReference type="EMBL" id="QYX80358.1"/>
    </source>
</evidence>
<gene>
    <name evidence="2" type="ORF">K1J60_30985</name>
</gene>
<dbReference type="Proteomes" id="UP000827138">
    <property type="component" value="Chromosome"/>
</dbReference>
<protein>
    <submittedName>
        <fullName evidence="2">Alpha/beta hydrolase</fullName>
    </submittedName>
</protein>
<organism evidence="2 3">
    <name type="scientific">Streptomyces akebiae</name>
    <dbReference type="NCBI Taxonomy" id="2865673"/>
    <lineage>
        <taxon>Bacteria</taxon>
        <taxon>Bacillati</taxon>
        <taxon>Actinomycetota</taxon>
        <taxon>Actinomycetes</taxon>
        <taxon>Kitasatosporales</taxon>
        <taxon>Streptomycetaceae</taxon>
        <taxon>Streptomyces</taxon>
    </lineage>
</organism>
<dbReference type="GO" id="GO:0016787">
    <property type="term" value="F:hydrolase activity"/>
    <property type="evidence" value="ECO:0007669"/>
    <property type="project" value="UniProtKB-KW"/>
</dbReference>
<keyword evidence="3" id="KW-1185">Reference proteome</keyword>
<keyword evidence="2" id="KW-0378">Hydrolase</keyword>
<dbReference type="InterPro" id="IPR029058">
    <property type="entry name" value="AB_hydrolase_fold"/>
</dbReference>
<dbReference type="InterPro" id="IPR000073">
    <property type="entry name" value="AB_hydrolase_1"/>
</dbReference>
<evidence type="ECO:0000259" key="1">
    <source>
        <dbReference type="Pfam" id="PF00561"/>
    </source>
</evidence>
<dbReference type="PANTHER" id="PTHR43433">
    <property type="entry name" value="HYDROLASE, ALPHA/BETA FOLD FAMILY PROTEIN"/>
    <property type="match status" value="1"/>
</dbReference>